<protein>
    <recommendedName>
        <fullName evidence="1">Aspartyl/glutamyl-tRNA(Asn/Gln) amidotransferase subunit C</fullName>
        <shortName evidence="1">Asp/Glu-ADT subunit C</shortName>
        <ecNumber evidence="1">6.3.5.-</ecNumber>
    </recommendedName>
</protein>
<comment type="similarity">
    <text evidence="1">Belongs to the GatC family.</text>
</comment>
<dbReference type="PANTHER" id="PTHR15004:SF0">
    <property type="entry name" value="GLUTAMYL-TRNA(GLN) AMIDOTRANSFERASE SUBUNIT C, MITOCHONDRIAL"/>
    <property type="match status" value="1"/>
</dbReference>
<dbReference type="EMBL" id="WACR01000007">
    <property type="protein sequence ID" value="KAB1063753.1"/>
    <property type="molecule type" value="Genomic_DNA"/>
</dbReference>
<dbReference type="Pfam" id="PF02686">
    <property type="entry name" value="GatC"/>
    <property type="match status" value="1"/>
</dbReference>
<organism evidence="2 3">
    <name type="scientific">Salibacter halophilus</name>
    <dbReference type="NCBI Taxonomy" id="1803916"/>
    <lineage>
        <taxon>Bacteria</taxon>
        <taxon>Pseudomonadati</taxon>
        <taxon>Bacteroidota</taxon>
        <taxon>Flavobacteriia</taxon>
        <taxon>Flavobacteriales</taxon>
        <taxon>Salibacteraceae</taxon>
        <taxon>Salibacter</taxon>
    </lineage>
</organism>
<accession>A0A6N6M5W5</accession>
<dbReference type="HAMAP" id="MF_00122">
    <property type="entry name" value="GatC"/>
    <property type="match status" value="1"/>
</dbReference>
<evidence type="ECO:0000256" key="1">
    <source>
        <dbReference type="HAMAP-Rule" id="MF_00122"/>
    </source>
</evidence>
<dbReference type="OrthoDB" id="9813938at2"/>
<dbReference type="SUPFAM" id="SSF141000">
    <property type="entry name" value="Glu-tRNAGln amidotransferase C subunit"/>
    <property type="match status" value="1"/>
</dbReference>
<dbReference type="InterPro" id="IPR036113">
    <property type="entry name" value="Asp/Glu-ADT_sf_sub_c"/>
</dbReference>
<dbReference type="GO" id="GO:0005524">
    <property type="term" value="F:ATP binding"/>
    <property type="evidence" value="ECO:0007669"/>
    <property type="project" value="UniProtKB-KW"/>
</dbReference>
<comment type="catalytic activity">
    <reaction evidence="1">
        <text>L-glutamyl-tRNA(Gln) + L-glutamine + ATP + H2O = L-glutaminyl-tRNA(Gln) + L-glutamate + ADP + phosphate + H(+)</text>
        <dbReference type="Rhea" id="RHEA:17521"/>
        <dbReference type="Rhea" id="RHEA-COMP:9681"/>
        <dbReference type="Rhea" id="RHEA-COMP:9684"/>
        <dbReference type="ChEBI" id="CHEBI:15377"/>
        <dbReference type="ChEBI" id="CHEBI:15378"/>
        <dbReference type="ChEBI" id="CHEBI:29985"/>
        <dbReference type="ChEBI" id="CHEBI:30616"/>
        <dbReference type="ChEBI" id="CHEBI:43474"/>
        <dbReference type="ChEBI" id="CHEBI:58359"/>
        <dbReference type="ChEBI" id="CHEBI:78520"/>
        <dbReference type="ChEBI" id="CHEBI:78521"/>
        <dbReference type="ChEBI" id="CHEBI:456216"/>
    </reaction>
</comment>
<dbReference type="Proteomes" id="UP000435357">
    <property type="component" value="Unassembled WGS sequence"/>
</dbReference>
<comment type="catalytic activity">
    <reaction evidence="1">
        <text>L-aspartyl-tRNA(Asn) + L-glutamine + ATP + H2O = L-asparaginyl-tRNA(Asn) + L-glutamate + ADP + phosphate + 2 H(+)</text>
        <dbReference type="Rhea" id="RHEA:14513"/>
        <dbReference type="Rhea" id="RHEA-COMP:9674"/>
        <dbReference type="Rhea" id="RHEA-COMP:9677"/>
        <dbReference type="ChEBI" id="CHEBI:15377"/>
        <dbReference type="ChEBI" id="CHEBI:15378"/>
        <dbReference type="ChEBI" id="CHEBI:29985"/>
        <dbReference type="ChEBI" id="CHEBI:30616"/>
        <dbReference type="ChEBI" id="CHEBI:43474"/>
        <dbReference type="ChEBI" id="CHEBI:58359"/>
        <dbReference type="ChEBI" id="CHEBI:78515"/>
        <dbReference type="ChEBI" id="CHEBI:78516"/>
        <dbReference type="ChEBI" id="CHEBI:456216"/>
    </reaction>
</comment>
<sequence length="96" mass="10957">MEVNDELVDKIAALAKLEFKGEEKEAIKGDMQRILNFIDKLGEVDTEGVEPLVYMTDETLKLRADEVDQEISQDEALRNAPDKDSDYFKVPKVLKK</sequence>
<keyword evidence="3" id="KW-1185">Reference proteome</keyword>
<comment type="function">
    <text evidence="1">Allows the formation of correctly charged Asn-tRNA(Asn) or Gln-tRNA(Gln) through the transamidation of misacylated Asp-tRNA(Asn) or Glu-tRNA(Gln) in organisms which lack either or both of asparaginyl-tRNA or glutaminyl-tRNA synthetases. The reaction takes place in the presence of glutamine and ATP through an activated phospho-Asp-tRNA(Asn) or phospho-Glu-tRNA(Gln).</text>
</comment>
<gene>
    <name evidence="1 2" type="primary">gatC</name>
    <name evidence="2" type="ORF">F3059_09300</name>
</gene>
<keyword evidence="2" id="KW-0808">Transferase</keyword>
<dbReference type="RefSeq" id="WP_151168520.1">
    <property type="nucleotide sequence ID" value="NZ_WACR01000007.1"/>
</dbReference>
<dbReference type="GO" id="GO:0006412">
    <property type="term" value="P:translation"/>
    <property type="evidence" value="ECO:0007669"/>
    <property type="project" value="UniProtKB-UniRule"/>
</dbReference>
<evidence type="ECO:0000313" key="3">
    <source>
        <dbReference type="Proteomes" id="UP000435357"/>
    </source>
</evidence>
<comment type="subunit">
    <text evidence="1">Heterotrimer of A, B and C subunits.</text>
</comment>
<dbReference type="GO" id="GO:0070681">
    <property type="term" value="P:glutaminyl-tRNAGln biosynthesis via transamidation"/>
    <property type="evidence" value="ECO:0007669"/>
    <property type="project" value="TreeGrafter"/>
</dbReference>
<comment type="caution">
    <text evidence="2">The sequence shown here is derived from an EMBL/GenBank/DDBJ whole genome shotgun (WGS) entry which is preliminary data.</text>
</comment>
<dbReference type="GO" id="GO:0006450">
    <property type="term" value="P:regulation of translational fidelity"/>
    <property type="evidence" value="ECO:0007669"/>
    <property type="project" value="InterPro"/>
</dbReference>
<reference evidence="2 3" key="1">
    <citation type="submission" date="2019-09" db="EMBL/GenBank/DDBJ databases">
        <title>Genomes of Cryomorphaceae.</title>
        <authorList>
            <person name="Bowman J.P."/>
        </authorList>
    </citation>
    <scope>NUCLEOTIDE SEQUENCE [LARGE SCALE GENOMIC DNA]</scope>
    <source>
        <strain evidence="2 3">KCTC 52047</strain>
    </source>
</reference>
<dbReference type="GO" id="GO:0016740">
    <property type="term" value="F:transferase activity"/>
    <property type="evidence" value="ECO:0007669"/>
    <property type="project" value="UniProtKB-KW"/>
</dbReference>
<dbReference type="InterPro" id="IPR003837">
    <property type="entry name" value="GatC"/>
</dbReference>
<name>A0A6N6M5W5_9FLAO</name>
<dbReference type="AlphaFoldDB" id="A0A6N6M5W5"/>
<dbReference type="EC" id="6.3.5.-" evidence="1"/>
<dbReference type="NCBIfam" id="TIGR00135">
    <property type="entry name" value="gatC"/>
    <property type="match status" value="1"/>
</dbReference>
<proteinExistence type="inferred from homology"/>
<keyword evidence="1" id="KW-0436">Ligase</keyword>
<keyword evidence="1" id="KW-0067">ATP-binding</keyword>
<keyword evidence="1" id="KW-0648">Protein biosynthesis</keyword>
<evidence type="ECO:0000313" key="2">
    <source>
        <dbReference type="EMBL" id="KAB1063753.1"/>
    </source>
</evidence>
<dbReference type="GO" id="GO:0050567">
    <property type="term" value="F:glutaminyl-tRNA synthase (glutamine-hydrolyzing) activity"/>
    <property type="evidence" value="ECO:0007669"/>
    <property type="project" value="UniProtKB-UniRule"/>
</dbReference>
<dbReference type="PANTHER" id="PTHR15004">
    <property type="entry name" value="GLUTAMYL-TRNA(GLN) AMIDOTRANSFERASE SUBUNIT C, MITOCHONDRIAL"/>
    <property type="match status" value="1"/>
</dbReference>
<keyword evidence="1" id="KW-0547">Nucleotide-binding</keyword>
<dbReference type="Gene3D" id="1.10.20.60">
    <property type="entry name" value="Glu-tRNAGln amidotransferase C subunit, N-terminal domain"/>
    <property type="match status" value="1"/>
</dbReference>